<proteinExistence type="predicted"/>
<organism evidence="1 2">
    <name type="scientific">Flavobacterium geliluteum</name>
    <dbReference type="NCBI Taxonomy" id="2816120"/>
    <lineage>
        <taxon>Bacteria</taxon>
        <taxon>Pseudomonadati</taxon>
        <taxon>Bacteroidota</taxon>
        <taxon>Flavobacteriia</taxon>
        <taxon>Flavobacteriales</taxon>
        <taxon>Flavobacteriaceae</taxon>
        <taxon>Flavobacterium</taxon>
    </lineage>
</organism>
<sequence>MNTTADRSASILEEIDQKYKSLNQKTEVQLEGLLWSKPITYWDYIQTDALLNLQIQRTTLPDEMVFIMYHQVNELIFKMILWEIEQIAENQNIQVAFFSERLSRITRYFDMLTNSFSIMENGMEVDQYMKFRNTLTPASGFQSAQYRLIEFASTDAINLTDRRYKDSFDENTDLETTFEHLYWQAAGKDYQTGQKSYLLSEFENKYKKLFLEQMTEFKTKNIWQKFTQLPLEDQQNQELVKAMRHYDHTVNITWVMQHLNTARKYILESGKGNGEATGGSDWQKYMHPKYQRRIFFPKLWTEEELTNWGNESGV</sequence>
<dbReference type="InterPro" id="IPR037217">
    <property type="entry name" value="Trp/Indoleamine_2_3_dOase-like"/>
</dbReference>
<dbReference type="Gene3D" id="1.20.58.480">
    <property type="match status" value="1"/>
</dbReference>
<protein>
    <submittedName>
        <fullName evidence="1">Tryptophan 2,3-dioxygenase</fullName>
    </submittedName>
</protein>
<dbReference type="EMBL" id="JAGFBV010000032">
    <property type="protein sequence ID" value="MBP4139717.1"/>
    <property type="molecule type" value="Genomic_DNA"/>
</dbReference>
<dbReference type="PANTHER" id="PTHR10138:SF0">
    <property type="entry name" value="TRYPTOPHAN 2,3-DIOXYGENASE"/>
    <property type="match status" value="1"/>
</dbReference>
<dbReference type="Pfam" id="PF03301">
    <property type="entry name" value="Trp_dioxygenase"/>
    <property type="match status" value="1"/>
</dbReference>
<dbReference type="SUPFAM" id="SSF140959">
    <property type="entry name" value="Indolic compounds 2,3-dioxygenase-like"/>
    <property type="match status" value="1"/>
</dbReference>
<dbReference type="GO" id="GO:0020037">
    <property type="term" value="F:heme binding"/>
    <property type="evidence" value="ECO:0007669"/>
    <property type="project" value="InterPro"/>
</dbReference>
<dbReference type="PANTHER" id="PTHR10138">
    <property type="entry name" value="TRYPTOPHAN 2,3-DIOXYGENASE"/>
    <property type="match status" value="1"/>
</dbReference>
<comment type="caution">
    <text evidence="1">The sequence shown here is derived from an EMBL/GenBank/DDBJ whole genome shotgun (WGS) entry which is preliminary data.</text>
</comment>
<dbReference type="GO" id="GO:0004833">
    <property type="term" value="F:L-tryptophan 2,3-dioxygenase activity"/>
    <property type="evidence" value="ECO:0007669"/>
    <property type="project" value="InterPro"/>
</dbReference>
<dbReference type="Proteomes" id="UP000675047">
    <property type="component" value="Unassembled WGS sequence"/>
</dbReference>
<dbReference type="GO" id="GO:0019442">
    <property type="term" value="P:L-tryptophan catabolic process to acetyl-CoA"/>
    <property type="evidence" value="ECO:0007669"/>
    <property type="project" value="TreeGrafter"/>
</dbReference>
<evidence type="ECO:0000313" key="1">
    <source>
        <dbReference type="EMBL" id="MBP4139717.1"/>
    </source>
</evidence>
<dbReference type="RefSeq" id="WP_210667747.1">
    <property type="nucleotide sequence ID" value="NZ_JAGFBV010000032.1"/>
</dbReference>
<dbReference type="GO" id="GO:0019441">
    <property type="term" value="P:L-tryptophan catabolic process to kynurenine"/>
    <property type="evidence" value="ECO:0007669"/>
    <property type="project" value="InterPro"/>
</dbReference>
<dbReference type="AlphaFoldDB" id="A0A940XBR6"/>
<dbReference type="GO" id="GO:0046872">
    <property type="term" value="F:metal ion binding"/>
    <property type="evidence" value="ECO:0007669"/>
    <property type="project" value="InterPro"/>
</dbReference>
<gene>
    <name evidence="1" type="ORF">J3495_16705</name>
</gene>
<accession>A0A940XBR6</accession>
<name>A0A940XBR6_9FLAO</name>
<reference evidence="1 2" key="1">
    <citation type="submission" date="2021-03" db="EMBL/GenBank/DDBJ databases">
        <title>Flavobacterium Flabelliformis Sp. Nov. And Flavobacterium Geliluteum Sp. Nov., Two Novel Multidrug Resistant Psychrophilic Species Isolated From Antarctica.</title>
        <authorList>
            <person name="Kralova S."/>
            <person name="Busse H.J."/>
            <person name="Bezdicek M."/>
            <person name="Nykrynova M."/>
            <person name="Kroupova E."/>
            <person name="Krsek D."/>
            <person name="Sedlacek I."/>
        </authorList>
    </citation>
    <scope>NUCLEOTIDE SEQUENCE [LARGE SCALE GENOMIC DNA]</scope>
    <source>
        <strain evidence="1 2">P7388</strain>
    </source>
</reference>
<evidence type="ECO:0000313" key="2">
    <source>
        <dbReference type="Proteomes" id="UP000675047"/>
    </source>
</evidence>
<dbReference type="InterPro" id="IPR004981">
    <property type="entry name" value="Trp_2_3_dOase"/>
</dbReference>
<keyword evidence="2" id="KW-1185">Reference proteome</keyword>